<dbReference type="InterPro" id="IPR002941">
    <property type="entry name" value="DNA_methylase_N4/N6"/>
</dbReference>
<feature type="domain" description="DNA methylase N-4/N-6" evidence="5">
    <location>
        <begin position="121"/>
        <end position="462"/>
    </location>
</feature>
<accession>A0A931CRW7</accession>
<evidence type="ECO:0000256" key="4">
    <source>
        <dbReference type="ARBA" id="ARBA00022691"/>
    </source>
</evidence>
<dbReference type="EMBL" id="JADNYM010000028">
    <property type="protein sequence ID" value="MBG0741305.1"/>
    <property type="molecule type" value="Genomic_DNA"/>
</dbReference>
<dbReference type="GO" id="GO:0003677">
    <property type="term" value="F:DNA binding"/>
    <property type="evidence" value="ECO:0007669"/>
    <property type="project" value="InterPro"/>
</dbReference>
<keyword evidence="2" id="KW-0489">Methyltransferase</keyword>
<dbReference type="InterPro" id="IPR029063">
    <property type="entry name" value="SAM-dependent_MTases_sf"/>
</dbReference>
<gene>
    <name evidence="6" type="ORF">IV500_18220</name>
</gene>
<keyword evidence="3" id="KW-0808">Transferase</keyword>
<dbReference type="GO" id="GO:0032259">
    <property type="term" value="P:methylation"/>
    <property type="evidence" value="ECO:0007669"/>
    <property type="project" value="UniProtKB-KW"/>
</dbReference>
<dbReference type="Gene3D" id="3.40.50.150">
    <property type="entry name" value="Vaccinia Virus protein VP39"/>
    <property type="match status" value="1"/>
</dbReference>
<evidence type="ECO:0000259" key="5">
    <source>
        <dbReference type="Pfam" id="PF01555"/>
    </source>
</evidence>
<dbReference type="InterPro" id="IPR002052">
    <property type="entry name" value="DNA_methylase_N6_adenine_CS"/>
</dbReference>
<dbReference type="PIRSF" id="PIRSF015855">
    <property type="entry name" value="TypeIII_Mtase_mKpnI"/>
    <property type="match status" value="1"/>
</dbReference>
<evidence type="ECO:0000313" key="6">
    <source>
        <dbReference type="EMBL" id="MBG0741305.1"/>
    </source>
</evidence>
<evidence type="ECO:0000313" key="7">
    <source>
        <dbReference type="Proteomes" id="UP000655366"/>
    </source>
</evidence>
<evidence type="ECO:0000256" key="2">
    <source>
        <dbReference type="ARBA" id="ARBA00022603"/>
    </source>
</evidence>
<evidence type="ECO:0000256" key="3">
    <source>
        <dbReference type="ARBA" id="ARBA00022679"/>
    </source>
</evidence>
<dbReference type="InterPro" id="IPR002295">
    <property type="entry name" value="N4/N6-MTase_EcoPI_Mod-like"/>
</dbReference>
<dbReference type="AlphaFoldDB" id="A0A931CRW7"/>
<keyword evidence="4" id="KW-0949">S-adenosyl-L-methionine</keyword>
<organism evidence="6 7">
    <name type="scientific">Arthrobacter terrae</name>
    <dbReference type="NCBI Taxonomy" id="2935737"/>
    <lineage>
        <taxon>Bacteria</taxon>
        <taxon>Bacillati</taxon>
        <taxon>Actinomycetota</taxon>
        <taxon>Actinomycetes</taxon>
        <taxon>Micrococcales</taxon>
        <taxon>Micrococcaceae</taxon>
        <taxon>Arthrobacter</taxon>
    </lineage>
</organism>
<name>A0A931CRW7_9MICC</name>
<dbReference type="Pfam" id="PF01555">
    <property type="entry name" value="N6_N4_Mtase"/>
    <property type="match status" value="1"/>
</dbReference>
<comment type="caution">
    <text evidence="6">The sequence shown here is derived from an EMBL/GenBank/DDBJ whole genome shotgun (WGS) entry which is preliminary data.</text>
</comment>
<proteinExistence type="inferred from homology"/>
<reference evidence="6 7" key="1">
    <citation type="submission" date="2020-11" db="EMBL/GenBank/DDBJ databases">
        <title>Arthrobacter antarcticus sp. nov., isolated from Antarctic Soil.</title>
        <authorList>
            <person name="Li J."/>
        </authorList>
    </citation>
    <scope>NUCLEOTIDE SEQUENCE [LARGE SCALE GENOMIC DNA]</scope>
    <source>
        <strain evidence="6 7">Z1-20</strain>
    </source>
</reference>
<comment type="similarity">
    <text evidence="1">Belongs to the N(4)/N(6)-methyltransferase family.</text>
</comment>
<keyword evidence="7" id="KW-1185">Reference proteome</keyword>
<dbReference type="SUPFAM" id="SSF53335">
    <property type="entry name" value="S-adenosyl-L-methionine-dependent methyltransferases"/>
    <property type="match status" value="1"/>
</dbReference>
<dbReference type="Proteomes" id="UP000655366">
    <property type="component" value="Unassembled WGS sequence"/>
</dbReference>
<dbReference type="GO" id="GO:0008170">
    <property type="term" value="F:N-methyltransferase activity"/>
    <property type="evidence" value="ECO:0007669"/>
    <property type="project" value="InterPro"/>
</dbReference>
<protein>
    <submittedName>
        <fullName evidence="6">Site-specific DNA-methyltransferase</fullName>
    </submittedName>
</protein>
<dbReference type="PRINTS" id="PR00506">
    <property type="entry name" value="D21N6MTFRASE"/>
</dbReference>
<sequence length="635" mass="71034">MEKLRMTSPDLTDANIDKLAELFPTVMTESVDADGNVKMAVDFDLLRQELSDHVVEGPQERYQLDWPGKRAAAFAANAPIAKTLRPVREESVDFDITKNLFIEGDNLDALKLLQESYLGKVKLIYIDPPYNTGNDFVYDDDFAESTLEYLRKSGQADETGTKLVANTEANGRFHSDWLSMIYPRLRLARDLLASDGVIMISIDDNEVANLRKVADEVFGAGNFEASFVWQRKQSPQRDATNISATHDHILVYSKRHPSDRQDASGWLARILPMGDEQLDRYKNPDNDPRGFWSSSDCTINKTAKERPNLYYPVRNPSTGEDVYPSQNRTWIFGRSSMERLISENRLWWGERGANFPRVKGFLSENQQGVRPQTLLLRTLVGDNQAATREVNALFPEGNVFDTPKPTSLIKHLCFVANVRADDIVMDFFAGSGTTADAVMQLNAEDGEARRFVLVQLAEEYNENSLAHGLGFVTIAATARERVRRAGIGILAKAGLHGQDLDCGFRTLRVDTSNMVDVLRTPDATDQLALDQLEGSVKPGRSGEDLLFQVLLDWGLEVTMPIVVEQINNREVFIVEGGALIACFDETLPPELVHEIAKREPLRAVFRNSGFASDDARINAEQVFREVSPATDVKAI</sequence>
<dbReference type="PROSITE" id="PS00092">
    <property type="entry name" value="N6_MTASE"/>
    <property type="match status" value="1"/>
</dbReference>
<evidence type="ECO:0000256" key="1">
    <source>
        <dbReference type="ARBA" id="ARBA00006594"/>
    </source>
</evidence>